<evidence type="ECO:0000259" key="5">
    <source>
        <dbReference type="PROSITE" id="PS52004"/>
    </source>
</evidence>
<dbReference type="GO" id="GO:0006633">
    <property type="term" value="P:fatty acid biosynthetic process"/>
    <property type="evidence" value="ECO:0007669"/>
    <property type="project" value="TreeGrafter"/>
</dbReference>
<dbReference type="PROSITE" id="PS52004">
    <property type="entry name" value="KS3_2"/>
    <property type="match status" value="1"/>
</dbReference>
<name>A0AAU9KEK5_9CILI</name>
<gene>
    <name evidence="6" type="ORF">BSTOLATCC_MIC53723</name>
</gene>
<dbReference type="PANTHER" id="PTHR11712">
    <property type="entry name" value="POLYKETIDE SYNTHASE-RELATED"/>
    <property type="match status" value="1"/>
</dbReference>
<evidence type="ECO:0000256" key="4">
    <source>
        <dbReference type="RuleBase" id="RU003694"/>
    </source>
</evidence>
<dbReference type="InterPro" id="IPR000794">
    <property type="entry name" value="Beta-ketoacyl_synthase"/>
</dbReference>
<dbReference type="InterPro" id="IPR020841">
    <property type="entry name" value="PKS_Beta-ketoAc_synthase_dom"/>
</dbReference>
<keyword evidence="3 4" id="KW-0808">Transferase</keyword>
<dbReference type="InterPro" id="IPR016039">
    <property type="entry name" value="Thiolase-like"/>
</dbReference>
<dbReference type="PANTHER" id="PTHR11712:SF336">
    <property type="entry name" value="3-OXOACYL-[ACYL-CARRIER-PROTEIN] SYNTHASE, MITOCHONDRIAL"/>
    <property type="match status" value="1"/>
</dbReference>
<dbReference type="Pfam" id="PF02801">
    <property type="entry name" value="Ketoacyl-synt_C"/>
    <property type="match status" value="1"/>
</dbReference>
<comment type="caution">
    <text evidence="6">The sequence shown here is derived from an EMBL/GenBank/DDBJ whole genome shotgun (WGS) entry which is preliminary data.</text>
</comment>
<dbReference type="Gene3D" id="3.40.47.10">
    <property type="match status" value="2"/>
</dbReference>
<evidence type="ECO:0000313" key="6">
    <source>
        <dbReference type="EMBL" id="CAG9331658.1"/>
    </source>
</evidence>
<evidence type="ECO:0000256" key="1">
    <source>
        <dbReference type="ARBA" id="ARBA00008467"/>
    </source>
</evidence>
<dbReference type="EC" id="2.3.1.41" evidence="2"/>
<evidence type="ECO:0000256" key="3">
    <source>
        <dbReference type="ARBA" id="ARBA00022679"/>
    </source>
</evidence>
<dbReference type="EMBL" id="CAJZBQ010000053">
    <property type="protein sequence ID" value="CAG9331658.1"/>
    <property type="molecule type" value="Genomic_DNA"/>
</dbReference>
<comment type="similarity">
    <text evidence="1 4">Belongs to the thiolase-like superfamily. Beta-ketoacyl-ACP synthases family.</text>
</comment>
<dbReference type="SUPFAM" id="SSF53901">
    <property type="entry name" value="Thiolase-like"/>
    <property type="match status" value="2"/>
</dbReference>
<dbReference type="SMART" id="SM00825">
    <property type="entry name" value="PKS_KS"/>
    <property type="match status" value="1"/>
</dbReference>
<accession>A0AAU9KEK5</accession>
<reference evidence="6" key="1">
    <citation type="submission" date="2021-09" db="EMBL/GenBank/DDBJ databases">
        <authorList>
            <consortium name="AG Swart"/>
            <person name="Singh M."/>
            <person name="Singh A."/>
            <person name="Seah K."/>
            <person name="Emmerich C."/>
        </authorList>
    </citation>
    <scope>NUCLEOTIDE SEQUENCE</scope>
    <source>
        <strain evidence="6">ATCC30299</strain>
    </source>
</reference>
<dbReference type="Proteomes" id="UP001162131">
    <property type="component" value="Unassembled WGS sequence"/>
</dbReference>
<dbReference type="InterPro" id="IPR014030">
    <property type="entry name" value="Ketoacyl_synth_N"/>
</dbReference>
<organism evidence="6 7">
    <name type="scientific">Blepharisma stoltei</name>
    <dbReference type="NCBI Taxonomy" id="1481888"/>
    <lineage>
        <taxon>Eukaryota</taxon>
        <taxon>Sar</taxon>
        <taxon>Alveolata</taxon>
        <taxon>Ciliophora</taxon>
        <taxon>Postciliodesmatophora</taxon>
        <taxon>Heterotrichea</taxon>
        <taxon>Heterotrichida</taxon>
        <taxon>Blepharismidae</taxon>
        <taxon>Blepharisma</taxon>
    </lineage>
</organism>
<feature type="domain" description="Ketosynthase family 3 (KS3)" evidence="5">
    <location>
        <begin position="1"/>
        <end position="399"/>
    </location>
</feature>
<dbReference type="GO" id="GO:0004315">
    <property type="term" value="F:3-oxoacyl-[acyl-carrier-protein] synthase activity"/>
    <property type="evidence" value="ECO:0007669"/>
    <property type="project" value="UniProtKB-EC"/>
</dbReference>
<sequence length="403" mass="43392">MRRVVVTGIGMVTPLGNSATSTFQALCNGECGISRINNDQFRALPVQIGGIPKFQPESWLSKLSIKSLCNTYALAACTEALEQANYKKINKNDIGIVMDSCSSDIVSANKKLKNSENSQESELGPSLFMDSRSRILAEYFDIFGYNNTVVTPLGALASVGHGFNTIQDGNSKAVLVIGSQHCVEPIHIQALDNLGLLNRDDNGTPNNSMRPYDINAKGIVLGEGAAALVLEDYEHAKNRSAEIIAEILSFARTNDAKYILKADEEGNMMDKAISLSLERANVDEKDISLVIGEGSGLHEKDRVEIQALEKLLNYPSVTTYRAGLGNMMAASGPVQAALGAISIKEGKVFPIHNFSASFRIKGSIPDIDFVKKCSSLALENVLLTGISIGGNNYAMVLSKANRN</sequence>
<evidence type="ECO:0000313" key="7">
    <source>
        <dbReference type="Proteomes" id="UP001162131"/>
    </source>
</evidence>
<dbReference type="Pfam" id="PF00109">
    <property type="entry name" value="ketoacyl-synt"/>
    <property type="match status" value="1"/>
</dbReference>
<protein>
    <recommendedName>
        <fullName evidence="2">beta-ketoacyl-[acyl-carrier-protein] synthase I</fullName>
        <ecNumber evidence="2">2.3.1.41</ecNumber>
    </recommendedName>
</protein>
<dbReference type="InterPro" id="IPR014031">
    <property type="entry name" value="Ketoacyl_synth_C"/>
</dbReference>
<evidence type="ECO:0000256" key="2">
    <source>
        <dbReference type="ARBA" id="ARBA00013191"/>
    </source>
</evidence>
<keyword evidence="7" id="KW-1185">Reference proteome</keyword>
<proteinExistence type="inferred from homology"/>
<dbReference type="AlphaFoldDB" id="A0AAU9KEK5"/>